<sequence>SRYRPNEIIVLNDEESEETEYELNLNDNDNYLSSVDNSSDIDITTNKDIELKIVLEKAISFIEKSSALPQQEKWLDSVEKNFNPIKKMVEDLEKFENAKTARNTWNGRNSNTFYWQ</sequence>
<gene>
    <name evidence="1" type="ORF">ALEPTO_LOCUS12598</name>
</gene>
<name>A0A9N9IBS7_9GLOM</name>
<organism evidence="1 2">
    <name type="scientific">Ambispora leptoticha</name>
    <dbReference type="NCBI Taxonomy" id="144679"/>
    <lineage>
        <taxon>Eukaryota</taxon>
        <taxon>Fungi</taxon>
        <taxon>Fungi incertae sedis</taxon>
        <taxon>Mucoromycota</taxon>
        <taxon>Glomeromycotina</taxon>
        <taxon>Glomeromycetes</taxon>
        <taxon>Archaeosporales</taxon>
        <taxon>Ambisporaceae</taxon>
        <taxon>Ambispora</taxon>
    </lineage>
</organism>
<comment type="caution">
    <text evidence="1">The sequence shown here is derived from an EMBL/GenBank/DDBJ whole genome shotgun (WGS) entry which is preliminary data.</text>
</comment>
<evidence type="ECO:0000313" key="1">
    <source>
        <dbReference type="EMBL" id="CAG8730206.1"/>
    </source>
</evidence>
<feature type="non-terminal residue" evidence="1">
    <location>
        <position position="116"/>
    </location>
</feature>
<dbReference type="EMBL" id="CAJVPS010030103">
    <property type="protein sequence ID" value="CAG8730206.1"/>
    <property type="molecule type" value="Genomic_DNA"/>
</dbReference>
<dbReference type="Proteomes" id="UP000789508">
    <property type="component" value="Unassembled WGS sequence"/>
</dbReference>
<proteinExistence type="predicted"/>
<dbReference type="OrthoDB" id="2426082at2759"/>
<protein>
    <submittedName>
        <fullName evidence="1">6366_t:CDS:1</fullName>
    </submittedName>
</protein>
<keyword evidence="2" id="KW-1185">Reference proteome</keyword>
<evidence type="ECO:0000313" key="2">
    <source>
        <dbReference type="Proteomes" id="UP000789508"/>
    </source>
</evidence>
<accession>A0A9N9IBS7</accession>
<dbReference type="AlphaFoldDB" id="A0A9N9IBS7"/>
<reference evidence="1" key="1">
    <citation type="submission" date="2021-06" db="EMBL/GenBank/DDBJ databases">
        <authorList>
            <person name="Kallberg Y."/>
            <person name="Tangrot J."/>
            <person name="Rosling A."/>
        </authorList>
    </citation>
    <scope>NUCLEOTIDE SEQUENCE</scope>
    <source>
        <strain evidence="1">FL130A</strain>
    </source>
</reference>